<dbReference type="Pfam" id="PF12728">
    <property type="entry name" value="HTH_17"/>
    <property type="match status" value="1"/>
</dbReference>
<dbReference type="EMBL" id="FUYZ01000006">
    <property type="protein sequence ID" value="SKB94293.1"/>
    <property type="molecule type" value="Genomic_DNA"/>
</dbReference>
<keyword evidence="3" id="KW-1185">Reference proteome</keyword>
<reference evidence="2 3" key="1">
    <citation type="submission" date="2017-02" db="EMBL/GenBank/DDBJ databases">
        <authorList>
            <person name="Peterson S.W."/>
        </authorList>
    </citation>
    <scope>NUCLEOTIDE SEQUENCE [LARGE SCALE GENOMIC DNA]</scope>
    <source>
        <strain evidence="2 3">DSM 22323</strain>
    </source>
</reference>
<dbReference type="RefSeq" id="WP_079667206.1">
    <property type="nucleotide sequence ID" value="NZ_FUYZ01000006.1"/>
</dbReference>
<dbReference type="InterPro" id="IPR041657">
    <property type="entry name" value="HTH_17"/>
</dbReference>
<organism evidence="2 3">
    <name type="scientific">Soonwooa buanensis</name>
    <dbReference type="NCBI Taxonomy" id="619805"/>
    <lineage>
        <taxon>Bacteria</taxon>
        <taxon>Pseudomonadati</taxon>
        <taxon>Bacteroidota</taxon>
        <taxon>Flavobacteriia</taxon>
        <taxon>Flavobacteriales</taxon>
        <taxon>Weeksellaceae</taxon>
        <taxon>Chryseobacterium group</taxon>
        <taxon>Soonwooa</taxon>
    </lineage>
</organism>
<evidence type="ECO:0000313" key="3">
    <source>
        <dbReference type="Proteomes" id="UP000191112"/>
    </source>
</evidence>
<dbReference type="SUPFAM" id="SSF46955">
    <property type="entry name" value="Putative DNA-binding domain"/>
    <property type="match status" value="1"/>
</dbReference>
<dbReference type="OrthoDB" id="1097811at2"/>
<dbReference type="Proteomes" id="UP000191112">
    <property type="component" value="Unassembled WGS sequence"/>
</dbReference>
<name>A0A1T5FDQ2_9FLAO</name>
<sequence length="99" mass="11400">MDKTIQIAGLAFSDFFEIISDKIQKTVSAEIERNLIGVTPQRYLSAEQLCTEFSITKPTIHQWRKQGIITAKKLGGRIYYSWQEVEAAMINLDEYGERK</sequence>
<dbReference type="AlphaFoldDB" id="A0A1T5FDQ2"/>
<proteinExistence type="predicted"/>
<dbReference type="InterPro" id="IPR009061">
    <property type="entry name" value="DNA-bd_dom_put_sf"/>
</dbReference>
<evidence type="ECO:0000259" key="1">
    <source>
        <dbReference type="Pfam" id="PF12728"/>
    </source>
</evidence>
<protein>
    <submittedName>
        <fullName evidence="2">Helix-turn-helix domain-containing protein</fullName>
    </submittedName>
</protein>
<evidence type="ECO:0000313" key="2">
    <source>
        <dbReference type="EMBL" id="SKB94293.1"/>
    </source>
</evidence>
<dbReference type="STRING" id="619805.SAMN05660477_01968"/>
<dbReference type="Gene3D" id="1.10.1660.10">
    <property type="match status" value="1"/>
</dbReference>
<gene>
    <name evidence="2" type="ORF">SAMN05660477_01968</name>
</gene>
<feature type="domain" description="Helix-turn-helix" evidence="1">
    <location>
        <begin position="43"/>
        <end position="87"/>
    </location>
</feature>
<accession>A0A1T5FDQ2</accession>